<dbReference type="InterPro" id="IPR005490">
    <property type="entry name" value="LD_TPept_cat_dom"/>
</dbReference>
<dbReference type="SUPFAM" id="SSF141523">
    <property type="entry name" value="L,D-transpeptidase catalytic domain-like"/>
    <property type="match status" value="1"/>
</dbReference>
<evidence type="ECO:0000256" key="4">
    <source>
        <dbReference type="ARBA" id="ARBA00022984"/>
    </source>
</evidence>
<evidence type="ECO:0000313" key="11">
    <source>
        <dbReference type="Proteomes" id="UP001569963"/>
    </source>
</evidence>
<organism evidence="10 11">
    <name type="scientific">Actinomadura monticuli</name>
    <dbReference type="NCBI Taxonomy" id="3097367"/>
    <lineage>
        <taxon>Bacteria</taxon>
        <taxon>Bacillati</taxon>
        <taxon>Actinomycetota</taxon>
        <taxon>Actinomycetes</taxon>
        <taxon>Streptosporangiales</taxon>
        <taxon>Thermomonosporaceae</taxon>
        <taxon>Actinomadura</taxon>
    </lineage>
</organism>
<protein>
    <submittedName>
        <fullName evidence="10">L,D-transpeptidase</fullName>
        <ecNumber evidence="10">2.-.-.-</ecNumber>
    </submittedName>
</protein>
<keyword evidence="8" id="KW-0732">Signal</keyword>
<feature type="chain" id="PRO_5045729418" evidence="8">
    <location>
        <begin position="38"/>
        <end position="282"/>
    </location>
</feature>
<evidence type="ECO:0000256" key="8">
    <source>
        <dbReference type="SAM" id="SignalP"/>
    </source>
</evidence>
<dbReference type="EMBL" id="JAXCEI010000009">
    <property type="protein sequence ID" value="MFA1541398.1"/>
    <property type="molecule type" value="Genomic_DNA"/>
</dbReference>
<dbReference type="InterPro" id="IPR050979">
    <property type="entry name" value="LD-transpeptidase"/>
</dbReference>
<feature type="region of interest" description="Disordered" evidence="7">
    <location>
        <begin position="35"/>
        <end position="109"/>
    </location>
</feature>
<comment type="caution">
    <text evidence="10">The sequence shown here is derived from an EMBL/GenBank/DDBJ whole genome shotgun (WGS) entry which is preliminary data.</text>
</comment>
<keyword evidence="3 6" id="KW-0133">Cell shape</keyword>
<dbReference type="CDD" id="cd16913">
    <property type="entry name" value="YkuD_like"/>
    <property type="match status" value="1"/>
</dbReference>
<dbReference type="PANTHER" id="PTHR30582:SF2">
    <property type="entry name" value="L,D-TRANSPEPTIDASE YCIB-RELATED"/>
    <property type="match status" value="1"/>
</dbReference>
<sequence length="282" mass="28246">MATTIAPRHARRTAVAAGLLTAAAAALLLGGCGGSSAHGTASAGEKGTGEKGAGGAGAGPSAAGTGKVPEATTFSTVPGAPEDATPDGVTDGLVVHPARPAPVLDRPGGRRIATLPTMELGGPTWVPVVESSGDWRRVLLPSRPNRASGWIPGAGLRTAHTPYTVRVELARRRLTLLKSGRPAGRWKVAVGGPKTPTPPGRTFVMATLAPAKKTPSPVVLPLGTHSATLDTFGGGPGTVALHGWPDASVFGTAVTHGCVRVPADALRALSRVPLGSLVFITA</sequence>
<name>A0ABV4QDZ5_9ACTN</name>
<dbReference type="Proteomes" id="UP001569963">
    <property type="component" value="Unassembled WGS sequence"/>
</dbReference>
<dbReference type="InterPro" id="IPR038063">
    <property type="entry name" value="Transpep_catalytic_dom"/>
</dbReference>
<accession>A0ABV4QDZ5</accession>
<feature type="active site" description="Proton donor/acceptor" evidence="6">
    <location>
        <position position="242"/>
    </location>
</feature>
<feature type="signal peptide" evidence="8">
    <location>
        <begin position="1"/>
        <end position="37"/>
    </location>
</feature>
<dbReference type="PROSITE" id="PS52029">
    <property type="entry name" value="LD_TPASE"/>
    <property type="match status" value="1"/>
</dbReference>
<comment type="pathway">
    <text evidence="1 6">Cell wall biogenesis; peptidoglycan biosynthesis.</text>
</comment>
<keyword evidence="2 10" id="KW-0808">Transferase</keyword>
<evidence type="ECO:0000313" key="10">
    <source>
        <dbReference type="EMBL" id="MFA1541398.1"/>
    </source>
</evidence>
<feature type="active site" description="Nucleophile" evidence="6">
    <location>
        <position position="258"/>
    </location>
</feature>
<evidence type="ECO:0000256" key="6">
    <source>
        <dbReference type="PROSITE-ProRule" id="PRU01373"/>
    </source>
</evidence>
<keyword evidence="11" id="KW-1185">Reference proteome</keyword>
<evidence type="ECO:0000256" key="3">
    <source>
        <dbReference type="ARBA" id="ARBA00022960"/>
    </source>
</evidence>
<evidence type="ECO:0000256" key="1">
    <source>
        <dbReference type="ARBA" id="ARBA00004752"/>
    </source>
</evidence>
<dbReference type="Pfam" id="PF03734">
    <property type="entry name" value="YkuD"/>
    <property type="match status" value="1"/>
</dbReference>
<evidence type="ECO:0000256" key="7">
    <source>
        <dbReference type="SAM" id="MobiDB-lite"/>
    </source>
</evidence>
<dbReference type="GO" id="GO:0016740">
    <property type="term" value="F:transferase activity"/>
    <property type="evidence" value="ECO:0007669"/>
    <property type="project" value="UniProtKB-KW"/>
</dbReference>
<dbReference type="PANTHER" id="PTHR30582">
    <property type="entry name" value="L,D-TRANSPEPTIDASE"/>
    <property type="match status" value="1"/>
</dbReference>
<evidence type="ECO:0000259" key="9">
    <source>
        <dbReference type="PROSITE" id="PS52029"/>
    </source>
</evidence>
<keyword evidence="5 6" id="KW-0961">Cell wall biogenesis/degradation</keyword>
<keyword evidence="4 6" id="KW-0573">Peptidoglycan synthesis</keyword>
<proteinExistence type="predicted"/>
<reference evidence="10 11" key="1">
    <citation type="submission" date="2023-11" db="EMBL/GenBank/DDBJ databases">
        <title>Actinomadura monticuli sp. nov., isolated from volcanic ash.</title>
        <authorList>
            <person name="Lee S.D."/>
            <person name="Yang H."/>
            <person name="Kim I.S."/>
        </authorList>
    </citation>
    <scope>NUCLEOTIDE SEQUENCE [LARGE SCALE GENOMIC DNA]</scope>
    <source>
        <strain evidence="10 11">DLS-62</strain>
    </source>
</reference>
<dbReference type="Gene3D" id="2.40.440.10">
    <property type="entry name" value="L,D-transpeptidase catalytic domain-like"/>
    <property type="match status" value="1"/>
</dbReference>
<dbReference type="EC" id="2.-.-.-" evidence="10"/>
<gene>
    <name evidence="10" type="ORF">SM611_20930</name>
</gene>
<dbReference type="RefSeq" id="WP_371951556.1">
    <property type="nucleotide sequence ID" value="NZ_JAXCEI010000009.1"/>
</dbReference>
<feature type="domain" description="L,D-TPase catalytic" evidence="9">
    <location>
        <begin position="163"/>
        <end position="281"/>
    </location>
</feature>
<evidence type="ECO:0000256" key="5">
    <source>
        <dbReference type="ARBA" id="ARBA00023316"/>
    </source>
</evidence>
<evidence type="ECO:0000256" key="2">
    <source>
        <dbReference type="ARBA" id="ARBA00022679"/>
    </source>
</evidence>